<protein>
    <recommendedName>
        <fullName evidence="7">Major facilitator superfamily (MFS) profile domain-containing protein</fullName>
    </recommendedName>
</protein>
<evidence type="ECO:0000256" key="5">
    <source>
        <dbReference type="SAM" id="MobiDB-lite"/>
    </source>
</evidence>
<dbReference type="GO" id="GO:0022857">
    <property type="term" value="F:transmembrane transporter activity"/>
    <property type="evidence" value="ECO:0007669"/>
    <property type="project" value="InterPro"/>
</dbReference>
<feature type="domain" description="Major facilitator superfamily (MFS) profile" evidence="7">
    <location>
        <begin position="10"/>
        <end position="459"/>
    </location>
</feature>
<comment type="caution">
    <text evidence="8">The sequence shown here is derived from an EMBL/GenBank/DDBJ whole genome shotgun (WGS) entry which is preliminary data.</text>
</comment>
<keyword evidence="2 6" id="KW-0812">Transmembrane</keyword>
<feature type="transmembrane region" description="Helical" evidence="6">
    <location>
        <begin position="277"/>
        <end position="294"/>
    </location>
</feature>
<evidence type="ECO:0000259" key="7">
    <source>
        <dbReference type="PROSITE" id="PS50850"/>
    </source>
</evidence>
<comment type="subcellular location">
    <subcellularLocation>
        <location evidence="1">Membrane</location>
        <topology evidence="1">Multi-pass membrane protein</topology>
    </subcellularLocation>
</comment>
<dbReference type="Pfam" id="PF07690">
    <property type="entry name" value="MFS_1"/>
    <property type="match status" value="1"/>
</dbReference>
<dbReference type="PANTHER" id="PTHR23510:SF16">
    <property type="entry name" value="MAJOR FACILITATOR SUPERFAMILY (MFS) PROFILE DOMAIN-CONTAINING PROTEIN"/>
    <property type="match status" value="1"/>
</dbReference>
<feature type="region of interest" description="Disordered" evidence="5">
    <location>
        <begin position="201"/>
        <end position="224"/>
    </location>
</feature>
<keyword evidence="9" id="KW-1185">Reference proteome</keyword>
<name>A0A9Q1FF90_SYNKA</name>
<evidence type="ECO:0000313" key="8">
    <source>
        <dbReference type="EMBL" id="KAJ8356938.1"/>
    </source>
</evidence>
<dbReference type="Gene3D" id="1.20.1250.20">
    <property type="entry name" value="MFS general substrate transporter like domains"/>
    <property type="match status" value="1"/>
</dbReference>
<dbReference type="OrthoDB" id="370281at2759"/>
<evidence type="ECO:0000256" key="6">
    <source>
        <dbReference type="SAM" id="Phobius"/>
    </source>
</evidence>
<dbReference type="GO" id="GO:0016020">
    <property type="term" value="C:membrane"/>
    <property type="evidence" value="ECO:0007669"/>
    <property type="project" value="UniProtKB-SubCell"/>
</dbReference>
<dbReference type="InterPro" id="IPR001958">
    <property type="entry name" value="Tet-R_TetA/multi-R_MdtG-like"/>
</dbReference>
<feature type="transmembrane region" description="Helical" evidence="6">
    <location>
        <begin position="77"/>
        <end position="96"/>
    </location>
</feature>
<evidence type="ECO:0000256" key="2">
    <source>
        <dbReference type="ARBA" id="ARBA00022692"/>
    </source>
</evidence>
<dbReference type="InterPro" id="IPR020846">
    <property type="entry name" value="MFS_dom"/>
</dbReference>
<evidence type="ECO:0000313" key="9">
    <source>
        <dbReference type="Proteomes" id="UP001152622"/>
    </source>
</evidence>
<feature type="transmembrane region" description="Helical" evidence="6">
    <location>
        <begin position="134"/>
        <end position="155"/>
    </location>
</feature>
<evidence type="ECO:0000256" key="3">
    <source>
        <dbReference type="ARBA" id="ARBA00022989"/>
    </source>
</evidence>
<accession>A0A9Q1FF90</accession>
<dbReference type="PANTHER" id="PTHR23510">
    <property type="entry name" value="INNER MEMBRANE TRANSPORT PROTEIN YAJR"/>
    <property type="match status" value="1"/>
</dbReference>
<dbReference type="PRINTS" id="PR01035">
    <property type="entry name" value="TCRTETA"/>
</dbReference>
<dbReference type="InterPro" id="IPR011701">
    <property type="entry name" value="MFS"/>
</dbReference>
<dbReference type="EMBL" id="JAINUF010000006">
    <property type="protein sequence ID" value="KAJ8356938.1"/>
    <property type="molecule type" value="Genomic_DNA"/>
</dbReference>
<feature type="transmembrane region" description="Helical" evidence="6">
    <location>
        <begin position="314"/>
        <end position="335"/>
    </location>
</feature>
<proteinExistence type="predicted"/>
<feature type="transmembrane region" description="Helical" evidence="6">
    <location>
        <begin position="342"/>
        <end position="363"/>
    </location>
</feature>
<sequence length="477" mass="52958">MDYRRKKKLTFFTIGLIFLLSGIEYAVILPTIWGYLQVLNAAPLFLGLGLSAFSLSGLVSGPLFGHWSDRTRTTKSIILFANVFEIVGNFMYFMGYSKWLLLSSRLVAGVGAGAGSSIFGFLTQSTAPEDRANVFAAVMACRQAGLLIGPAFNIFLRLCDFHLGPFVVDKYTSPGLFMCMMWVLLQLVVLLMYWDLPPEGEDKEKEGEEEVDGVEEDKPLMGPEEPLETYGAVTPDQLEPFVIPNGNTAHASPPSSIADTDPFQNFSVRNEFLREEVVILLTAQFITLFNQTALETMVTPLTQKYFNFRELENSVMYCLCGVEVIAGFFFVRWLSRRVADRVVLAVGLIICNVACAWCLVFLAKPRGSFAWQLTEFIIGVFLQLLGLPFVAVSQVSLFSKVTAVKTQGFSQGVRWSVGGLGTILGPLWAGGLTEHLYVMLGMMLALLVLVTIMMMFSYNRLVEPCVVHHAESMEDCM</sequence>
<dbReference type="InterPro" id="IPR036259">
    <property type="entry name" value="MFS_trans_sf"/>
</dbReference>
<keyword evidence="4 6" id="KW-0472">Membrane</keyword>
<evidence type="ECO:0000256" key="1">
    <source>
        <dbReference type="ARBA" id="ARBA00004141"/>
    </source>
</evidence>
<gene>
    <name evidence="8" type="ORF">SKAU_G00197320</name>
</gene>
<organism evidence="8 9">
    <name type="scientific">Synaphobranchus kaupii</name>
    <name type="common">Kaup's arrowtooth eel</name>
    <dbReference type="NCBI Taxonomy" id="118154"/>
    <lineage>
        <taxon>Eukaryota</taxon>
        <taxon>Metazoa</taxon>
        <taxon>Chordata</taxon>
        <taxon>Craniata</taxon>
        <taxon>Vertebrata</taxon>
        <taxon>Euteleostomi</taxon>
        <taxon>Actinopterygii</taxon>
        <taxon>Neopterygii</taxon>
        <taxon>Teleostei</taxon>
        <taxon>Anguilliformes</taxon>
        <taxon>Synaphobranchidae</taxon>
        <taxon>Synaphobranchus</taxon>
    </lineage>
</organism>
<feature type="transmembrane region" description="Helical" evidence="6">
    <location>
        <begin position="102"/>
        <end position="122"/>
    </location>
</feature>
<feature type="transmembrane region" description="Helical" evidence="6">
    <location>
        <begin position="413"/>
        <end position="430"/>
    </location>
</feature>
<evidence type="ECO:0000256" key="4">
    <source>
        <dbReference type="ARBA" id="ARBA00023136"/>
    </source>
</evidence>
<dbReference type="SUPFAM" id="SSF103473">
    <property type="entry name" value="MFS general substrate transporter"/>
    <property type="match status" value="1"/>
</dbReference>
<dbReference type="Proteomes" id="UP001152622">
    <property type="component" value="Chromosome 6"/>
</dbReference>
<dbReference type="InterPro" id="IPR051068">
    <property type="entry name" value="MFS_Domain-Containing_Protein"/>
</dbReference>
<dbReference type="PROSITE" id="PS50850">
    <property type="entry name" value="MFS"/>
    <property type="match status" value="1"/>
</dbReference>
<feature type="transmembrane region" description="Helical" evidence="6">
    <location>
        <begin position="42"/>
        <end position="65"/>
    </location>
</feature>
<dbReference type="AlphaFoldDB" id="A0A9Q1FF90"/>
<keyword evidence="3 6" id="KW-1133">Transmembrane helix</keyword>
<reference evidence="8" key="1">
    <citation type="journal article" date="2023" name="Science">
        <title>Genome structures resolve the early diversification of teleost fishes.</title>
        <authorList>
            <person name="Parey E."/>
            <person name="Louis A."/>
            <person name="Montfort J."/>
            <person name="Bouchez O."/>
            <person name="Roques C."/>
            <person name="Iampietro C."/>
            <person name="Lluch J."/>
            <person name="Castinel A."/>
            <person name="Donnadieu C."/>
            <person name="Desvignes T."/>
            <person name="Floi Bucao C."/>
            <person name="Jouanno E."/>
            <person name="Wen M."/>
            <person name="Mejri S."/>
            <person name="Dirks R."/>
            <person name="Jansen H."/>
            <person name="Henkel C."/>
            <person name="Chen W.J."/>
            <person name="Zahm M."/>
            <person name="Cabau C."/>
            <person name="Klopp C."/>
            <person name="Thompson A.W."/>
            <person name="Robinson-Rechavi M."/>
            <person name="Braasch I."/>
            <person name="Lecointre G."/>
            <person name="Bobe J."/>
            <person name="Postlethwait J.H."/>
            <person name="Berthelot C."/>
            <person name="Roest Crollius H."/>
            <person name="Guiguen Y."/>
        </authorList>
    </citation>
    <scope>NUCLEOTIDE SEQUENCE</scope>
    <source>
        <strain evidence="8">WJC10195</strain>
    </source>
</reference>
<feature type="transmembrane region" description="Helical" evidence="6">
    <location>
        <begin position="369"/>
        <end position="392"/>
    </location>
</feature>
<feature type="transmembrane region" description="Helical" evidence="6">
    <location>
        <begin position="436"/>
        <end position="456"/>
    </location>
</feature>
<feature type="transmembrane region" description="Helical" evidence="6">
    <location>
        <begin position="175"/>
        <end position="194"/>
    </location>
</feature>